<dbReference type="GO" id="GO:0005886">
    <property type="term" value="C:plasma membrane"/>
    <property type="evidence" value="ECO:0007669"/>
    <property type="project" value="UniProtKB-SubCell"/>
</dbReference>
<feature type="region of interest" description="Disordered" evidence="10">
    <location>
        <begin position="22"/>
        <end position="59"/>
    </location>
</feature>
<feature type="compositionally biased region" description="Basic and acidic residues" evidence="10">
    <location>
        <begin position="46"/>
        <end position="55"/>
    </location>
</feature>
<keyword evidence="8 9" id="KW-0472">Membrane</keyword>
<name>A0A537J7H4_9BACT</name>
<dbReference type="Gene3D" id="1.20.5.1030">
    <property type="entry name" value="Preprotein translocase secy subunit"/>
    <property type="match status" value="1"/>
</dbReference>
<dbReference type="EMBL" id="VBAN01000325">
    <property type="protein sequence ID" value="TMI79470.1"/>
    <property type="molecule type" value="Genomic_DNA"/>
</dbReference>
<evidence type="ECO:0000256" key="9">
    <source>
        <dbReference type="HAMAP-Rule" id="MF_00422"/>
    </source>
</evidence>
<keyword evidence="5 9" id="KW-0653">Protein transport</keyword>
<evidence type="ECO:0000256" key="3">
    <source>
        <dbReference type="ARBA" id="ARBA00022475"/>
    </source>
</evidence>
<dbReference type="PANTHER" id="PTHR33910:SF1">
    <property type="entry name" value="PROTEIN TRANSLOCASE SUBUNIT SECE"/>
    <property type="match status" value="1"/>
</dbReference>
<dbReference type="GO" id="GO:0006605">
    <property type="term" value="P:protein targeting"/>
    <property type="evidence" value="ECO:0007669"/>
    <property type="project" value="UniProtKB-UniRule"/>
</dbReference>
<evidence type="ECO:0000256" key="4">
    <source>
        <dbReference type="ARBA" id="ARBA00022692"/>
    </source>
</evidence>
<sequence length="130" mass="14252">MGSHTAAVSLFLFGGKFMARPTDEASGSAVGKPARVPSGLSSPSGDRPKGIDKPAARPGRLQVRRLPRLWTATEEFLKEVLAEMRRVAWPDRQTVIASTVVVVFVLVVTALYLSGWDYIFAELFSTVFKR</sequence>
<comment type="similarity">
    <text evidence="9">Belongs to the SecE/SEC61-gamma family.</text>
</comment>
<dbReference type="InterPro" id="IPR001901">
    <property type="entry name" value="Translocase_SecE/Sec61-g"/>
</dbReference>
<keyword evidence="4 9" id="KW-0812">Transmembrane</keyword>
<evidence type="ECO:0000256" key="2">
    <source>
        <dbReference type="ARBA" id="ARBA00022448"/>
    </source>
</evidence>
<protein>
    <recommendedName>
        <fullName evidence="9">Protein translocase subunit SecE</fullName>
    </recommendedName>
</protein>
<dbReference type="GO" id="GO:0043952">
    <property type="term" value="P:protein transport by the Sec complex"/>
    <property type="evidence" value="ECO:0007669"/>
    <property type="project" value="UniProtKB-UniRule"/>
</dbReference>
<organism evidence="11 12">
    <name type="scientific">Candidatus Segetimicrobium genomatis</name>
    <dbReference type="NCBI Taxonomy" id="2569760"/>
    <lineage>
        <taxon>Bacteria</taxon>
        <taxon>Bacillati</taxon>
        <taxon>Candidatus Sysuimicrobiota</taxon>
        <taxon>Candidatus Sysuimicrobiia</taxon>
        <taxon>Candidatus Sysuimicrobiales</taxon>
        <taxon>Candidatus Segetimicrobiaceae</taxon>
        <taxon>Candidatus Segetimicrobium</taxon>
    </lineage>
</organism>
<keyword evidence="6 9" id="KW-1133">Transmembrane helix</keyword>
<keyword evidence="3 9" id="KW-1003">Cell membrane</keyword>
<dbReference type="PANTHER" id="PTHR33910">
    <property type="entry name" value="PROTEIN TRANSLOCASE SUBUNIT SECE"/>
    <property type="match status" value="1"/>
</dbReference>
<dbReference type="NCBIfam" id="TIGR00964">
    <property type="entry name" value="secE_bact"/>
    <property type="match status" value="1"/>
</dbReference>
<evidence type="ECO:0000256" key="6">
    <source>
        <dbReference type="ARBA" id="ARBA00022989"/>
    </source>
</evidence>
<comment type="function">
    <text evidence="9">Essential subunit of the Sec protein translocation channel SecYEG. Clamps together the 2 halves of SecY. May contact the channel plug during translocation.</text>
</comment>
<evidence type="ECO:0000256" key="5">
    <source>
        <dbReference type="ARBA" id="ARBA00022927"/>
    </source>
</evidence>
<feature type="transmembrane region" description="Helical" evidence="9">
    <location>
        <begin position="94"/>
        <end position="113"/>
    </location>
</feature>
<comment type="subunit">
    <text evidence="9">Component of the Sec protein translocase complex. Heterotrimer consisting of SecY, SecE and SecG subunits. The heterotrimers can form oligomers, although 1 heterotrimer is thought to be able to translocate proteins. Interacts with the ribosome. Interacts with SecDF, and other proteins may be involved. Interacts with SecA.</text>
</comment>
<dbReference type="GO" id="GO:0065002">
    <property type="term" value="P:intracellular protein transmembrane transport"/>
    <property type="evidence" value="ECO:0007669"/>
    <property type="project" value="UniProtKB-UniRule"/>
</dbReference>
<dbReference type="Pfam" id="PF00584">
    <property type="entry name" value="SecE"/>
    <property type="match status" value="1"/>
</dbReference>
<gene>
    <name evidence="9 11" type="primary">secE</name>
    <name evidence="11" type="ORF">E6H03_10195</name>
</gene>
<keyword evidence="7 9" id="KW-0811">Translocation</keyword>
<proteinExistence type="inferred from homology"/>
<evidence type="ECO:0000256" key="1">
    <source>
        <dbReference type="ARBA" id="ARBA00004370"/>
    </source>
</evidence>
<dbReference type="InterPro" id="IPR038379">
    <property type="entry name" value="SecE_sf"/>
</dbReference>
<reference evidence="11 12" key="1">
    <citation type="journal article" date="2019" name="Nat. Microbiol.">
        <title>Mediterranean grassland soil C-N compound turnover is dependent on rainfall and depth, and is mediated by genomically divergent microorganisms.</title>
        <authorList>
            <person name="Diamond S."/>
            <person name="Andeer P.F."/>
            <person name="Li Z."/>
            <person name="Crits-Christoph A."/>
            <person name="Burstein D."/>
            <person name="Anantharaman K."/>
            <person name="Lane K.R."/>
            <person name="Thomas B.C."/>
            <person name="Pan C."/>
            <person name="Northen T.R."/>
            <person name="Banfield J.F."/>
        </authorList>
    </citation>
    <scope>NUCLEOTIDE SEQUENCE [LARGE SCALE GENOMIC DNA]</scope>
    <source>
        <strain evidence="11">NP_6</strain>
    </source>
</reference>
<evidence type="ECO:0000256" key="10">
    <source>
        <dbReference type="SAM" id="MobiDB-lite"/>
    </source>
</evidence>
<evidence type="ECO:0000313" key="11">
    <source>
        <dbReference type="EMBL" id="TMI79470.1"/>
    </source>
</evidence>
<evidence type="ECO:0000256" key="7">
    <source>
        <dbReference type="ARBA" id="ARBA00023010"/>
    </source>
</evidence>
<dbReference type="GO" id="GO:0009306">
    <property type="term" value="P:protein secretion"/>
    <property type="evidence" value="ECO:0007669"/>
    <property type="project" value="UniProtKB-UniRule"/>
</dbReference>
<dbReference type="GO" id="GO:0008320">
    <property type="term" value="F:protein transmembrane transporter activity"/>
    <property type="evidence" value="ECO:0007669"/>
    <property type="project" value="UniProtKB-UniRule"/>
</dbReference>
<dbReference type="InterPro" id="IPR005807">
    <property type="entry name" value="SecE_bac"/>
</dbReference>
<dbReference type="HAMAP" id="MF_00422">
    <property type="entry name" value="SecE"/>
    <property type="match status" value="1"/>
</dbReference>
<dbReference type="AlphaFoldDB" id="A0A537J7H4"/>
<keyword evidence="2 9" id="KW-0813">Transport</keyword>
<dbReference type="Proteomes" id="UP000318093">
    <property type="component" value="Unassembled WGS sequence"/>
</dbReference>
<comment type="subcellular location">
    <subcellularLocation>
        <location evidence="9">Cell membrane</location>
        <topology evidence="9">Single-pass membrane protein</topology>
    </subcellularLocation>
    <subcellularLocation>
        <location evidence="1">Membrane</location>
    </subcellularLocation>
</comment>
<evidence type="ECO:0000256" key="8">
    <source>
        <dbReference type="ARBA" id="ARBA00023136"/>
    </source>
</evidence>
<evidence type="ECO:0000313" key="12">
    <source>
        <dbReference type="Proteomes" id="UP000318093"/>
    </source>
</evidence>
<comment type="caution">
    <text evidence="11">The sequence shown here is derived from an EMBL/GenBank/DDBJ whole genome shotgun (WGS) entry which is preliminary data.</text>
</comment>
<accession>A0A537J7H4</accession>